<dbReference type="AlphaFoldDB" id="A0A5E7UTR9"/>
<accession>A0A5E7UTR9</accession>
<reference evidence="2 3" key="1">
    <citation type="submission" date="2019-09" db="EMBL/GenBank/DDBJ databases">
        <authorList>
            <person name="Chandra G."/>
            <person name="Truman W A."/>
        </authorList>
    </citation>
    <scope>NUCLEOTIDE SEQUENCE [LARGE SCALE GENOMIC DNA]</scope>
    <source>
        <strain evidence="2">PS925</strain>
    </source>
</reference>
<gene>
    <name evidence="2" type="ORF">PS925_03830</name>
</gene>
<feature type="region of interest" description="Disordered" evidence="1">
    <location>
        <begin position="251"/>
        <end position="301"/>
    </location>
</feature>
<dbReference type="Proteomes" id="UP000412311">
    <property type="component" value="Unassembled WGS sequence"/>
</dbReference>
<name>A0A5E7UTR9_PSEFL</name>
<evidence type="ECO:0000313" key="2">
    <source>
        <dbReference type="EMBL" id="VVQ13889.1"/>
    </source>
</evidence>
<organism evidence="2 3">
    <name type="scientific">Pseudomonas fluorescens</name>
    <dbReference type="NCBI Taxonomy" id="294"/>
    <lineage>
        <taxon>Bacteria</taxon>
        <taxon>Pseudomonadati</taxon>
        <taxon>Pseudomonadota</taxon>
        <taxon>Gammaproteobacteria</taxon>
        <taxon>Pseudomonadales</taxon>
        <taxon>Pseudomonadaceae</taxon>
        <taxon>Pseudomonas</taxon>
    </lineage>
</organism>
<proteinExistence type="predicted"/>
<feature type="region of interest" description="Disordered" evidence="1">
    <location>
        <begin position="1"/>
        <end position="49"/>
    </location>
</feature>
<sequence>MAKPPKKVAGSASTDTPATTRLPEAEPLTNRLQAAGPSTVRLPGDPTPFAHLPNVQVDADLSRPAVIVSDMPQPAVESARNEIAWPRSRYAELAPFGAADSGLFEGPDLRIYAEIGTEGRFQVEQNAQGIYHVPLSFAPGVPGPVLAKIDGQPRWRIERPGWQSPPISAESPPTSRSPAYLAPQLTALLEPALSTDGIRYDKHNKAYVEMEGGMVLVGKRRDGHYQEISASERSSSGAEVEMIPGTKLWRRKVPVSPIEQPPEPSGLRPTAESDAAQPGPSKRPRLDEGADPDQPTSADADQTPYFWLPWGHLNPPSSGESVQLGWLHYSIVPIGTAPNRLPKVYFLQHPEFVPAYFDAFEQMLRDSPDLQPVATFRIGYEPGEARPGKRFFEKPLSQSVAETFVDFSAFTSRAVARRLFELSDYPPAITATGLMNIQAVLHQWNHKPFPTVPAYADPLNLLPVASTSEIAGRKVIKLRPQVEGELHRLTFDPQHFAFEWRHYSADPSDYNLRRLVGALLIRSGYDVFPLTHDHRRPALVFKRADQETVFFLKLGVIKHELVLHKTLPGTELADPDLPARIGSAAHLALTSADAQKNLVWLIGGVLKTESAADSVFILRER</sequence>
<evidence type="ECO:0000313" key="3">
    <source>
        <dbReference type="Proteomes" id="UP000412311"/>
    </source>
</evidence>
<dbReference type="EMBL" id="CABVJG010000011">
    <property type="protein sequence ID" value="VVQ13889.1"/>
    <property type="molecule type" value="Genomic_DNA"/>
</dbReference>
<protein>
    <submittedName>
        <fullName evidence="2">Uncharacterized protein</fullName>
    </submittedName>
</protein>
<evidence type="ECO:0000256" key="1">
    <source>
        <dbReference type="SAM" id="MobiDB-lite"/>
    </source>
</evidence>
<feature type="region of interest" description="Disordered" evidence="1">
    <location>
        <begin position="158"/>
        <end position="177"/>
    </location>
</feature>
<dbReference type="RefSeq" id="WP_150794453.1">
    <property type="nucleotide sequence ID" value="NZ_CABVJG010000011.1"/>
</dbReference>